<keyword evidence="1" id="KW-0472">Membrane</keyword>
<evidence type="ECO:0000256" key="1">
    <source>
        <dbReference type="SAM" id="Phobius"/>
    </source>
</evidence>
<dbReference type="EMBL" id="BARW01038341">
    <property type="protein sequence ID" value="GAJ22094.1"/>
    <property type="molecule type" value="Genomic_DNA"/>
</dbReference>
<reference evidence="2" key="1">
    <citation type="journal article" date="2014" name="Front. Microbiol.">
        <title>High frequency of phylogenetically diverse reductive dehalogenase-homologous genes in deep subseafloor sedimentary metagenomes.</title>
        <authorList>
            <person name="Kawai M."/>
            <person name="Futagami T."/>
            <person name="Toyoda A."/>
            <person name="Takaki Y."/>
            <person name="Nishi S."/>
            <person name="Hori S."/>
            <person name="Arai W."/>
            <person name="Tsubouchi T."/>
            <person name="Morono Y."/>
            <person name="Uchiyama I."/>
            <person name="Ito T."/>
            <person name="Fujiyama A."/>
            <person name="Inagaki F."/>
            <person name="Takami H."/>
        </authorList>
    </citation>
    <scope>NUCLEOTIDE SEQUENCE</scope>
    <source>
        <strain evidence="2">Expedition CK06-06</strain>
    </source>
</reference>
<name>X1UX98_9ZZZZ</name>
<proteinExistence type="predicted"/>
<keyword evidence="1" id="KW-1133">Transmembrane helix</keyword>
<comment type="caution">
    <text evidence="2">The sequence shown here is derived from an EMBL/GenBank/DDBJ whole genome shotgun (WGS) entry which is preliminary data.</text>
</comment>
<feature type="non-terminal residue" evidence="2">
    <location>
        <position position="1"/>
    </location>
</feature>
<dbReference type="AlphaFoldDB" id="X1UX98"/>
<accession>X1UX98</accession>
<protein>
    <submittedName>
        <fullName evidence="2">Uncharacterized protein</fullName>
    </submittedName>
</protein>
<feature type="transmembrane region" description="Helical" evidence="1">
    <location>
        <begin position="6"/>
        <end position="26"/>
    </location>
</feature>
<sequence length="31" mass="3261">HLVESTPTLYAGIVCLIVAGAIKGFFRKAGK</sequence>
<gene>
    <name evidence="2" type="ORF">S12H4_58880</name>
</gene>
<organism evidence="2">
    <name type="scientific">marine sediment metagenome</name>
    <dbReference type="NCBI Taxonomy" id="412755"/>
    <lineage>
        <taxon>unclassified sequences</taxon>
        <taxon>metagenomes</taxon>
        <taxon>ecological metagenomes</taxon>
    </lineage>
</organism>
<evidence type="ECO:0000313" key="2">
    <source>
        <dbReference type="EMBL" id="GAJ22094.1"/>
    </source>
</evidence>
<keyword evidence="1" id="KW-0812">Transmembrane</keyword>